<feature type="domain" description="RND related barrel-sandwich hybrid" evidence="3">
    <location>
        <begin position="78"/>
        <end position="171"/>
    </location>
</feature>
<dbReference type="Pfam" id="PF26011">
    <property type="entry name" value="Beta-barrel_RND_rel"/>
    <property type="match status" value="1"/>
</dbReference>
<evidence type="ECO:0008006" key="6">
    <source>
        <dbReference type="Google" id="ProtNLM"/>
    </source>
</evidence>
<evidence type="ECO:0000259" key="3">
    <source>
        <dbReference type="Pfam" id="PF26018"/>
    </source>
</evidence>
<keyword evidence="1" id="KW-1133">Transmembrane helix</keyword>
<evidence type="ECO:0000259" key="2">
    <source>
        <dbReference type="Pfam" id="PF26011"/>
    </source>
</evidence>
<dbReference type="InterPro" id="IPR058709">
    <property type="entry name" value="BSH_RND-rel"/>
</dbReference>
<evidence type="ECO:0000313" key="5">
    <source>
        <dbReference type="Proteomes" id="UP000665020"/>
    </source>
</evidence>
<organism evidence="4 5">
    <name type="scientific">Iocasia fonsfrigidae</name>
    <dbReference type="NCBI Taxonomy" id="2682810"/>
    <lineage>
        <taxon>Bacteria</taxon>
        <taxon>Bacillati</taxon>
        <taxon>Bacillota</taxon>
        <taxon>Clostridia</taxon>
        <taxon>Halanaerobiales</taxon>
        <taxon>Halanaerobiaceae</taxon>
        <taxon>Iocasia</taxon>
    </lineage>
</organism>
<evidence type="ECO:0000256" key="1">
    <source>
        <dbReference type="SAM" id="Phobius"/>
    </source>
</evidence>
<dbReference type="Gene3D" id="2.40.420.20">
    <property type="match status" value="1"/>
</dbReference>
<dbReference type="AlphaFoldDB" id="A0A8A7K8D0"/>
<name>A0A8A7K8D0_9FIRM</name>
<feature type="transmembrane region" description="Helical" evidence="1">
    <location>
        <begin position="31"/>
        <end position="51"/>
    </location>
</feature>
<sequence>MGNNNIYYLAQKKSNYKNHQYRRDRFNKRRFLIAVFLLIVFILFIYFIGFYNRIVIVRARYGELVDGFTTKALIVRDEQVYYSPVSGNIELNLTEGSRISYGQRVMRVGDYSLINHWAGIISYATDGLEDSLGFESINELTPDKYNKYKRNYKQLVNGNYLNKGEPAFRIIANNMYLVLQVTTEEIERYWLNEKVFFKAPDIKKGLIDARVVNKMVFDKKALMLVKLIPFVPEWLNNRWVEVEFIKNIYRGIIIPYKALFKQPEGEGVLVYNTNNGKIEFKKVKVLERTKQGLIVEGIEVGESIIENPSSVDYGKGV</sequence>
<dbReference type="EMBL" id="CP046640">
    <property type="protein sequence ID" value="QTL98053.1"/>
    <property type="molecule type" value="Genomic_DNA"/>
</dbReference>
<gene>
    <name evidence="4" type="ORF">GM661_08730</name>
</gene>
<keyword evidence="1" id="KW-0812">Transmembrane</keyword>
<protein>
    <recommendedName>
        <fullName evidence="6">Membrane fusion protein</fullName>
    </recommendedName>
</protein>
<dbReference type="Pfam" id="PF26018">
    <property type="entry name" value="BSH_RND_rel"/>
    <property type="match status" value="1"/>
</dbReference>
<feature type="domain" description="RND related beta-barrel" evidence="2">
    <location>
        <begin position="175"/>
        <end position="247"/>
    </location>
</feature>
<proteinExistence type="predicted"/>
<dbReference type="Proteomes" id="UP000665020">
    <property type="component" value="Chromosome"/>
</dbReference>
<dbReference type="KEGG" id="ifn:GM661_08730"/>
<keyword evidence="5" id="KW-1185">Reference proteome</keyword>
<reference evidence="4" key="1">
    <citation type="submission" date="2019-12" db="EMBL/GenBank/DDBJ databases">
        <authorList>
            <person name="zhang j."/>
            <person name="sun C.M."/>
        </authorList>
    </citation>
    <scope>NUCLEOTIDE SEQUENCE</scope>
    <source>
        <strain evidence="4">NS-1</strain>
    </source>
</reference>
<evidence type="ECO:0000313" key="4">
    <source>
        <dbReference type="EMBL" id="QTL98053.1"/>
    </source>
</evidence>
<dbReference type="RefSeq" id="WP_230869640.1">
    <property type="nucleotide sequence ID" value="NZ_CP046640.1"/>
</dbReference>
<accession>A0A8A7K8D0</accession>
<dbReference type="InterPro" id="IPR058729">
    <property type="entry name" value="Beta-barrel_RND-rel"/>
</dbReference>
<keyword evidence="1" id="KW-0472">Membrane</keyword>